<dbReference type="GO" id="GO:0016791">
    <property type="term" value="F:phosphatase activity"/>
    <property type="evidence" value="ECO:0007669"/>
    <property type="project" value="TreeGrafter"/>
</dbReference>
<dbReference type="Pfam" id="PF07228">
    <property type="entry name" value="SpoIIE"/>
    <property type="match status" value="1"/>
</dbReference>
<keyword evidence="4" id="KW-0378">Hydrolase</keyword>
<feature type="domain" description="GAF" evidence="8">
    <location>
        <begin position="329"/>
        <end position="484"/>
    </location>
</feature>
<dbReference type="Gene3D" id="3.60.40.10">
    <property type="entry name" value="PPM-type phosphatase domain"/>
    <property type="match status" value="1"/>
</dbReference>
<dbReference type="Pfam" id="PF13185">
    <property type="entry name" value="GAF_2"/>
    <property type="match status" value="1"/>
</dbReference>
<accession>A0A4Q7ZR45</accession>
<evidence type="ECO:0000313" key="11">
    <source>
        <dbReference type="Proteomes" id="UP000292564"/>
    </source>
</evidence>
<dbReference type="Gene3D" id="3.30.450.40">
    <property type="match status" value="1"/>
</dbReference>
<feature type="transmembrane region" description="Helical" evidence="7">
    <location>
        <begin position="132"/>
        <end position="155"/>
    </location>
</feature>
<comment type="caution">
    <text evidence="10">The sequence shown here is derived from an EMBL/GenBank/DDBJ whole genome shotgun (WGS) entry which is preliminary data.</text>
</comment>
<dbReference type="AlphaFoldDB" id="A0A4Q7ZR45"/>
<feature type="transmembrane region" description="Helical" evidence="7">
    <location>
        <begin position="280"/>
        <end position="299"/>
    </location>
</feature>
<comment type="subcellular location">
    <subcellularLocation>
        <location evidence="1">Cell membrane</location>
        <topology evidence="1">Multi-pass membrane protein</topology>
    </subcellularLocation>
</comment>
<evidence type="ECO:0000313" key="10">
    <source>
        <dbReference type="EMBL" id="RZU53612.1"/>
    </source>
</evidence>
<dbReference type="InterPro" id="IPR052016">
    <property type="entry name" value="Bact_Sigma-Reg"/>
</dbReference>
<organism evidence="10 11">
    <name type="scientific">Krasilnikovia cinnamomea</name>
    <dbReference type="NCBI Taxonomy" id="349313"/>
    <lineage>
        <taxon>Bacteria</taxon>
        <taxon>Bacillati</taxon>
        <taxon>Actinomycetota</taxon>
        <taxon>Actinomycetes</taxon>
        <taxon>Micromonosporales</taxon>
        <taxon>Micromonosporaceae</taxon>
        <taxon>Krasilnikovia</taxon>
    </lineage>
</organism>
<dbReference type="InterPro" id="IPR003018">
    <property type="entry name" value="GAF"/>
</dbReference>
<evidence type="ECO:0000256" key="3">
    <source>
        <dbReference type="ARBA" id="ARBA00022692"/>
    </source>
</evidence>
<evidence type="ECO:0000256" key="6">
    <source>
        <dbReference type="ARBA" id="ARBA00023136"/>
    </source>
</evidence>
<dbReference type="SMART" id="SM00065">
    <property type="entry name" value="GAF"/>
    <property type="match status" value="1"/>
</dbReference>
<feature type="transmembrane region" description="Helical" evidence="7">
    <location>
        <begin position="200"/>
        <end position="221"/>
    </location>
</feature>
<protein>
    <submittedName>
        <fullName evidence="10">Serine phosphatase RsbU (Regulator of sigma subunit)</fullName>
    </submittedName>
</protein>
<feature type="transmembrane region" description="Helical" evidence="7">
    <location>
        <begin position="167"/>
        <end position="188"/>
    </location>
</feature>
<keyword evidence="3 7" id="KW-0812">Transmembrane</keyword>
<dbReference type="RefSeq" id="WP_165449632.1">
    <property type="nucleotide sequence ID" value="NZ_SHKY01000001.1"/>
</dbReference>
<dbReference type="GO" id="GO:0005886">
    <property type="term" value="C:plasma membrane"/>
    <property type="evidence" value="ECO:0007669"/>
    <property type="project" value="UniProtKB-SubCell"/>
</dbReference>
<dbReference type="InterPro" id="IPR029016">
    <property type="entry name" value="GAF-like_dom_sf"/>
</dbReference>
<feature type="domain" description="PPM-type phosphatase" evidence="9">
    <location>
        <begin position="505"/>
        <end position="715"/>
    </location>
</feature>
<gene>
    <name evidence="10" type="ORF">EV385_5543</name>
</gene>
<reference evidence="10 11" key="1">
    <citation type="submission" date="2019-02" db="EMBL/GenBank/DDBJ databases">
        <title>Sequencing the genomes of 1000 actinobacteria strains.</title>
        <authorList>
            <person name="Klenk H.-P."/>
        </authorList>
    </citation>
    <scope>NUCLEOTIDE SEQUENCE [LARGE SCALE GENOMIC DNA]</scope>
    <source>
        <strain evidence="10 11">DSM 45162</strain>
    </source>
</reference>
<dbReference type="PANTHER" id="PTHR43156">
    <property type="entry name" value="STAGE II SPORULATION PROTEIN E-RELATED"/>
    <property type="match status" value="1"/>
</dbReference>
<proteinExistence type="predicted"/>
<evidence type="ECO:0000256" key="4">
    <source>
        <dbReference type="ARBA" id="ARBA00022801"/>
    </source>
</evidence>
<dbReference type="InterPro" id="IPR007895">
    <property type="entry name" value="MASE1"/>
</dbReference>
<keyword evidence="6 7" id="KW-0472">Membrane</keyword>
<keyword evidence="5 7" id="KW-1133">Transmembrane helix</keyword>
<evidence type="ECO:0000259" key="9">
    <source>
        <dbReference type="SMART" id="SM00331"/>
    </source>
</evidence>
<sequence>MTGGVTGRAAGQRDGPGAVRGWPTWRVVAAVAVGYAFGAWLAFVAFGATAIVVLFLPAGVTLGALVRTPRRQWPWILATVVVVEIAVDVWQGQSLRFVWGFAVANAAEPLVGALLLRHFVPGDVDLLRRRDLFAFLGCCVVAGPLVGGVCGATTISLGLGRSWLEAFLPFWAGDATGVLTVGGCVLAWRHRPPASIAASTRWALALALTMGVTAIGFWPAHLPLFYLPIPVLLGLAFSQRLAVPLTCGLAMTVTANVLTSAGHGPWSAFEGPIALKTATLQLFLAVAILGAWFLAVGVAERDAARSATRTERAARQRLHALQLLTTRLATAATSQAIAEAVVRDSVALFADRATLGVVSPERDEVVIWTVVGRPPELVDAGRQVALDEVRPLTYAARTGQRVVHQSVNELAVDYPQMAQAYRTSGVSSGLCLPVADADGPPLGALAIAFAADDAVDADTIAVAETVARLAGQALQRAQRHERELDAAHQLQRALLPVLAGGRSGIRVTADYRPADRTHDVGGDWYDVFPLPGDRIGLAVGDVVGHDLTAAAAMARVQSALRILAQTNDGPAQVLQELDRVSALITNSFMTTVGYADYDPATRVLRYACAGHLPPLLITADGVMYLWSGRSMPIGVHGRPRQQAEQRIPAGAALIWYTDGLVERHDTPLQDNLDRLATVAAELVGHDPDDLCQAILQHMAGGDVLRDDTIVLCIHFAPEPRAAVATPSQLAAGDRHSSPPAPL</sequence>
<dbReference type="InterPro" id="IPR036457">
    <property type="entry name" value="PPM-type-like_dom_sf"/>
</dbReference>
<dbReference type="PANTHER" id="PTHR43156:SF2">
    <property type="entry name" value="STAGE II SPORULATION PROTEIN E"/>
    <property type="match status" value="1"/>
</dbReference>
<name>A0A4Q7ZR45_9ACTN</name>
<feature type="transmembrane region" description="Helical" evidence="7">
    <location>
        <begin position="40"/>
        <end position="66"/>
    </location>
</feature>
<evidence type="ECO:0000256" key="7">
    <source>
        <dbReference type="SAM" id="Phobius"/>
    </source>
</evidence>
<dbReference type="SUPFAM" id="SSF55781">
    <property type="entry name" value="GAF domain-like"/>
    <property type="match status" value="1"/>
</dbReference>
<dbReference type="InterPro" id="IPR001932">
    <property type="entry name" value="PPM-type_phosphatase-like_dom"/>
</dbReference>
<feature type="transmembrane region" description="Helical" evidence="7">
    <location>
        <begin position="97"/>
        <end position="120"/>
    </location>
</feature>
<dbReference type="EMBL" id="SHKY01000001">
    <property type="protein sequence ID" value="RZU53612.1"/>
    <property type="molecule type" value="Genomic_DNA"/>
</dbReference>
<dbReference type="SMART" id="SM00331">
    <property type="entry name" value="PP2C_SIG"/>
    <property type="match status" value="1"/>
</dbReference>
<evidence type="ECO:0000256" key="1">
    <source>
        <dbReference type="ARBA" id="ARBA00004651"/>
    </source>
</evidence>
<evidence type="ECO:0000259" key="8">
    <source>
        <dbReference type="SMART" id="SM00065"/>
    </source>
</evidence>
<dbReference type="Proteomes" id="UP000292564">
    <property type="component" value="Unassembled WGS sequence"/>
</dbReference>
<evidence type="ECO:0000256" key="2">
    <source>
        <dbReference type="ARBA" id="ARBA00022475"/>
    </source>
</evidence>
<evidence type="ECO:0000256" key="5">
    <source>
        <dbReference type="ARBA" id="ARBA00022989"/>
    </source>
</evidence>
<feature type="transmembrane region" description="Helical" evidence="7">
    <location>
        <begin position="73"/>
        <end position="91"/>
    </location>
</feature>
<keyword evidence="11" id="KW-1185">Reference proteome</keyword>
<dbReference type="Pfam" id="PF05231">
    <property type="entry name" value="MASE1"/>
    <property type="match status" value="1"/>
</dbReference>
<feature type="transmembrane region" description="Helical" evidence="7">
    <location>
        <begin position="241"/>
        <end position="259"/>
    </location>
</feature>
<keyword evidence="2" id="KW-1003">Cell membrane</keyword>